<proteinExistence type="predicted"/>
<dbReference type="Proteomes" id="UP001497680">
    <property type="component" value="Unassembled WGS sequence"/>
</dbReference>
<gene>
    <name evidence="1" type="ORF">F4821DRAFT_145564</name>
</gene>
<keyword evidence="2" id="KW-1185">Reference proteome</keyword>
<evidence type="ECO:0000313" key="2">
    <source>
        <dbReference type="Proteomes" id="UP001497680"/>
    </source>
</evidence>
<sequence length="357" mass="40054">MESRQALVPRSAASPSEKEWDQWRDFILEEYLIKDRKLDEVLKSLMQLNSQITMSQFRAKLRQWNIHKTLSAKEWRYVNHSIQKRTSQNKDSVVILSGKRLTSEKVKSRTSHHRPVTLLNKWKPPPSPSPPPATIPLYICTPRTTSPGPVSGHIWPKNLPWLQFAETTLLELTSGLQLLSLSEADAAVGTSASKTTRPRKRRQLNNTSIVWPSLETLVRRSMEIIIGSNELANTLLLTKSVDRIAHRLDGVLPDNSPGGNLRRAIALSSGSRSEVLGEVLKILLFLTSNHMIMDHLVSDDPDSLEVYIQEARALVDVFCFSGLAEPNMLARIVAISIESPTIIAVLNLLITNQLIDS</sequence>
<name>A0ACC0CZG3_9PEZI</name>
<dbReference type="EMBL" id="MU394322">
    <property type="protein sequence ID" value="KAI6085799.1"/>
    <property type="molecule type" value="Genomic_DNA"/>
</dbReference>
<reference evidence="1 2" key="1">
    <citation type="journal article" date="2022" name="New Phytol.">
        <title>Ecological generalism drives hyperdiversity of secondary metabolite gene clusters in xylarialean endophytes.</title>
        <authorList>
            <person name="Franco M.E.E."/>
            <person name="Wisecaver J.H."/>
            <person name="Arnold A.E."/>
            <person name="Ju Y.M."/>
            <person name="Slot J.C."/>
            <person name="Ahrendt S."/>
            <person name="Moore L.P."/>
            <person name="Eastman K.E."/>
            <person name="Scott K."/>
            <person name="Konkel Z."/>
            <person name="Mondo S.J."/>
            <person name="Kuo A."/>
            <person name="Hayes R.D."/>
            <person name="Haridas S."/>
            <person name="Andreopoulos B."/>
            <person name="Riley R."/>
            <person name="LaButti K."/>
            <person name="Pangilinan J."/>
            <person name="Lipzen A."/>
            <person name="Amirebrahimi M."/>
            <person name="Yan J."/>
            <person name="Adam C."/>
            <person name="Keymanesh K."/>
            <person name="Ng V."/>
            <person name="Louie K."/>
            <person name="Northen T."/>
            <person name="Drula E."/>
            <person name="Henrissat B."/>
            <person name="Hsieh H.M."/>
            <person name="Youens-Clark K."/>
            <person name="Lutzoni F."/>
            <person name="Miadlikowska J."/>
            <person name="Eastwood D.C."/>
            <person name="Hamelin R.C."/>
            <person name="Grigoriev I.V."/>
            <person name="U'Ren J.M."/>
        </authorList>
    </citation>
    <scope>NUCLEOTIDE SEQUENCE [LARGE SCALE GENOMIC DNA]</scope>
    <source>
        <strain evidence="1 2">ER1909</strain>
    </source>
</reference>
<evidence type="ECO:0000313" key="1">
    <source>
        <dbReference type="EMBL" id="KAI6085799.1"/>
    </source>
</evidence>
<accession>A0ACC0CZG3</accession>
<protein>
    <submittedName>
        <fullName evidence="1">Uncharacterized protein</fullName>
    </submittedName>
</protein>
<organism evidence="1 2">
    <name type="scientific">Hypoxylon rubiginosum</name>
    <dbReference type="NCBI Taxonomy" id="110542"/>
    <lineage>
        <taxon>Eukaryota</taxon>
        <taxon>Fungi</taxon>
        <taxon>Dikarya</taxon>
        <taxon>Ascomycota</taxon>
        <taxon>Pezizomycotina</taxon>
        <taxon>Sordariomycetes</taxon>
        <taxon>Xylariomycetidae</taxon>
        <taxon>Xylariales</taxon>
        <taxon>Hypoxylaceae</taxon>
        <taxon>Hypoxylon</taxon>
    </lineage>
</organism>
<comment type="caution">
    <text evidence="1">The sequence shown here is derived from an EMBL/GenBank/DDBJ whole genome shotgun (WGS) entry which is preliminary data.</text>
</comment>